<geneLocation type="plasmid" evidence="2">
    <name>pQBR57</name>
</geneLocation>
<reference evidence="2" key="2">
    <citation type="submission" date="2015-06" db="EMBL/GenBank/DDBJ databases">
        <title>Environmentally co-occuring mercury resistance plasmids are genetically and phenotypically diverse and confer variable context-dependent fitness effects.</title>
        <authorList>
            <person name="Hall J.P.J."/>
            <person name="Harrison E."/>
            <person name="Lilley A.K."/>
            <person name="Paterson S."/>
            <person name="Spiers A.J."/>
            <person name="Brockhurst M.A."/>
        </authorList>
    </citation>
    <scope>NUCLEOTIDE SEQUENCE [LARGE SCALE GENOMIC DNA]</scope>
    <source>
        <strain evidence="2">SBW25</strain>
        <plasmid evidence="2">pQBR57</plasmid>
    </source>
</reference>
<sequence>MLIPHTQIDPDTLDNLMTDYVTRDGTADGTFTTLDERKAQLLHKLEREEAFITFNYEYQQACLIPRHEAPADALRDFAALKSPAPLVPDDAEYEAKAEAGFNRMYGELLADGVFPIELGRTVQSRGVHLLQIEHKVSLEDLQGVLRSHSLGHYGLVCWSDKLKNLQSIRSKDYMLSRYEVAGQSLCVETGAGHTQTLVRLRSEY</sequence>
<dbReference type="InterPro" id="IPR010648">
    <property type="entry name" value="UPF0270"/>
</dbReference>
<comment type="similarity">
    <text evidence="1">Belongs to the UPF0270 family.</text>
</comment>
<evidence type="ECO:0000313" key="2">
    <source>
        <dbReference type="EMBL" id="CEK41970.1"/>
    </source>
</evidence>
<dbReference type="SUPFAM" id="SSF118001">
    <property type="entry name" value="YehU-like"/>
    <property type="match status" value="1"/>
</dbReference>
<dbReference type="Gene3D" id="1.10.10.610">
    <property type="entry name" value="YehU-like"/>
    <property type="match status" value="1"/>
</dbReference>
<dbReference type="RefSeq" id="WP_192963193.1">
    <property type="nucleotide sequence ID" value="NZ_LN713926.1"/>
</dbReference>
<dbReference type="EMBL" id="LN713926">
    <property type="protein sequence ID" value="CEK41970.1"/>
    <property type="molecule type" value="Genomic_DNA"/>
</dbReference>
<evidence type="ECO:0000256" key="1">
    <source>
        <dbReference type="ARBA" id="ARBA00006450"/>
    </source>
</evidence>
<dbReference type="InterPro" id="IPR036685">
    <property type="entry name" value="YehU-like_sf"/>
</dbReference>
<dbReference type="Pfam" id="PF06794">
    <property type="entry name" value="UPF0270"/>
    <property type="match status" value="1"/>
</dbReference>
<proteinExistence type="inferred from homology"/>
<protein>
    <submittedName>
        <fullName evidence="2">Uncharacterized protein</fullName>
    </submittedName>
</protein>
<organism evidence="2">
    <name type="scientific">Pseudomonas fluorescens (strain SBW25)</name>
    <dbReference type="NCBI Taxonomy" id="216595"/>
    <lineage>
        <taxon>Bacteria</taxon>
        <taxon>Pseudomonadati</taxon>
        <taxon>Pseudomonadota</taxon>
        <taxon>Gammaproteobacteria</taxon>
        <taxon>Pseudomonadales</taxon>
        <taxon>Pseudomonadaceae</taxon>
        <taxon>Pseudomonas</taxon>
    </lineage>
</organism>
<keyword evidence="2" id="KW-0614">Plasmid</keyword>
<name>A0A0G4E3Z7_PSEFS</name>
<dbReference type="AlphaFoldDB" id="A0A0G4E3Z7"/>
<reference evidence="2" key="1">
    <citation type="submission" date="2014-12" db="EMBL/GenBank/DDBJ databases">
        <authorList>
            <person name="Hall J."/>
        </authorList>
    </citation>
    <scope>NUCLEOTIDE SEQUENCE [LARGE SCALE GENOMIC DNA]</scope>
    <source>
        <strain evidence="2">SBW25</strain>
        <plasmid evidence="2">pQBR57</plasmid>
    </source>
</reference>
<accession>A0A0G4E3Z7</accession>
<gene>
    <name evidence="2" type="ORF">PQBR57_0017</name>
</gene>